<comment type="caution">
    <text evidence="4">The sequence shown here is derived from an EMBL/GenBank/DDBJ whole genome shotgun (WGS) entry which is preliminary data.</text>
</comment>
<keyword evidence="2" id="KW-0812">Transmembrane</keyword>
<feature type="compositionally biased region" description="Low complexity" evidence="1">
    <location>
        <begin position="427"/>
        <end position="436"/>
    </location>
</feature>
<keyword evidence="5" id="KW-1185">Reference proteome</keyword>
<feature type="compositionally biased region" description="Low complexity" evidence="1">
    <location>
        <begin position="239"/>
        <end position="251"/>
    </location>
</feature>
<dbReference type="EMBL" id="BMQB01000010">
    <property type="protein sequence ID" value="GGK05457.1"/>
    <property type="molecule type" value="Genomic_DNA"/>
</dbReference>
<feature type="compositionally biased region" description="Basic and acidic residues" evidence="1">
    <location>
        <begin position="353"/>
        <end position="362"/>
    </location>
</feature>
<feature type="region of interest" description="Disordered" evidence="1">
    <location>
        <begin position="198"/>
        <end position="297"/>
    </location>
</feature>
<dbReference type="Pfam" id="PF20009">
    <property type="entry name" value="GEVED"/>
    <property type="match status" value="1"/>
</dbReference>
<feature type="transmembrane region" description="Helical" evidence="2">
    <location>
        <begin position="476"/>
        <end position="496"/>
    </location>
</feature>
<feature type="region of interest" description="Disordered" evidence="1">
    <location>
        <begin position="342"/>
        <end position="472"/>
    </location>
</feature>
<dbReference type="RefSeq" id="WP_189171661.1">
    <property type="nucleotide sequence ID" value="NZ_BMQB01000010.1"/>
</dbReference>
<gene>
    <name evidence="4" type="ORF">GCM10010123_39170</name>
</gene>
<feature type="compositionally biased region" description="Basic and acidic residues" evidence="1">
    <location>
        <begin position="254"/>
        <end position="265"/>
    </location>
</feature>
<dbReference type="InterPro" id="IPR045474">
    <property type="entry name" value="GEVED"/>
</dbReference>
<reference evidence="4" key="2">
    <citation type="submission" date="2020-09" db="EMBL/GenBank/DDBJ databases">
        <authorList>
            <person name="Sun Q."/>
            <person name="Ohkuma M."/>
        </authorList>
    </citation>
    <scope>NUCLEOTIDE SEQUENCE</scope>
    <source>
        <strain evidence="4">JCM 3090</strain>
    </source>
</reference>
<dbReference type="AlphaFoldDB" id="A0A8J3BI53"/>
<protein>
    <recommendedName>
        <fullName evidence="3">GEVED domain-containing protein</fullName>
    </recommendedName>
</protein>
<proteinExistence type="predicted"/>
<name>A0A8J3BI53_9ACTN</name>
<feature type="compositionally biased region" description="Low complexity" evidence="1">
    <location>
        <begin position="198"/>
        <end position="211"/>
    </location>
</feature>
<dbReference type="Proteomes" id="UP000649739">
    <property type="component" value="Unassembled WGS sequence"/>
</dbReference>
<keyword evidence="2" id="KW-1133">Transmembrane helix</keyword>
<dbReference type="PRINTS" id="PR01217">
    <property type="entry name" value="PRICHEXTENSN"/>
</dbReference>
<keyword evidence="2" id="KW-0472">Membrane</keyword>
<reference evidence="4" key="1">
    <citation type="journal article" date="2014" name="Int. J. Syst. Evol. Microbiol.">
        <title>Complete genome sequence of Corynebacterium casei LMG S-19264T (=DSM 44701T), isolated from a smear-ripened cheese.</title>
        <authorList>
            <consortium name="US DOE Joint Genome Institute (JGI-PGF)"/>
            <person name="Walter F."/>
            <person name="Albersmeier A."/>
            <person name="Kalinowski J."/>
            <person name="Ruckert C."/>
        </authorList>
    </citation>
    <scope>NUCLEOTIDE SEQUENCE</scope>
    <source>
        <strain evidence="4">JCM 3090</strain>
    </source>
</reference>
<evidence type="ECO:0000313" key="4">
    <source>
        <dbReference type="EMBL" id="GGK05457.1"/>
    </source>
</evidence>
<evidence type="ECO:0000256" key="1">
    <source>
        <dbReference type="SAM" id="MobiDB-lite"/>
    </source>
</evidence>
<feature type="domain" description="GEVED" evidence="3">
    <location>
        <begin position="292"/>
        <end position="361"/>
    </location>
</feature>
<evidence type="ECO:0000259" key="3">
    <source>
        <dbReference type="Pfam" id="PF20009"/>
    </source>
</evidence>
<evidence type="ECO:0000256" key="2">
    <source>
        <dbReference type="SAM" id="Phobius"/>
    </source>
</evidence>
<feature type="compositionally biased region" description="Pro residues" evidence="1">
    <location>
        <begin position="365"/>
        <end position="426"/>
    </location>
</feature>
<dbReference type="SUPFAM" id="SSF63829">
    <property type="entry name" value="Calcium-dependent phosphotriesterase"/>
    <property type="match status" value="1"/>
</dbReference>
<feature type="compositionally biased region" description="Pro residues" evidence="1">
    <location>
        <begin position="437"/>
        <end position="470"/>
    </location>
</feature>
<sequence>MRDRRLARVTEPGRPEAVATLPRRVNALGYAADQRLLYGLTQPPGPVRVVIMDTAGRLRGSARPPAGIARAYAAAVVGGRWVLTANDGAMWSVDIRPGSRAYLRAARIPMTARPDLGDWDAVGGGALVGVAPGRGSARLVRVGPTGVVTVLARLPGALPARGSYGAAAVDGDTLYVTHHASGGHFAVPLRDPAAARRVGADAPAAGSDAAACPPRYDFGDAPPPYPSRAGSDGPRHRLLAGPAPRLGAAVDAEPDARPTDTDDARPTTPAAELDALAPAITVPVTPDGPATLAGWLDTDGDGRFDRRATAAVPPGAAAATLRWDRPVSGARAWLRLRLYADTVPDPAPTGAVERGEVEDHHLPVRHPPPTTSAPTTPPPTTPPPTTPPPPPTTPPPTTPPPTTPAAPTPAATTPPPPSAPPPPPTTAAPIPAARTTPPAPRRTPPPTPRPTTPPPPRYAGEPPPAAPPAPTRRLPLTWTFFAGLIVPAVVAAARVAGRPGR</sequence>
<evidence type="ECO:0000313" key="5">
    <source>
        <dbReference type="Proteomes" id="UP000649739"/>
    </source>
</evidence>
<accession>A0A8J3BI53</accession>
<organism evidence="4 5">
    <name type="scientific">Pilimelia anulata</name>
    <dbReference type="NCBI Taxonomy" id="53371"/>
    <lineage>
        <taxon>Bacteria</taxon>
        <taxon>Bacillati</taxon>
        <taxon>Actinomycetota</taxon>
        <taxon>Actinomycetes</taxon>
        <taxon>Micromonosporales</taxon>
        <taxon>Micromonosporaceae</taxon>
        <taxon>Pilimelia</taxon>
    </lineage>
</organism>